<dbReference type="AlphaFoldDB" id="A0A8X6IWS7"/>
<gene>
    <name evidence="2" type="primary">Fndc3a_1</name>
    <name evidence="2" type="ORF">TNIN_4661</name>
</gene>
<dbReference type="Proteomes" id="UP000886998">
    <property type="component" value="Unassembled WGS sequence"/>
</dbReference>
<feature type="region of interest" description="Disordered" evidence="1">
    <location>
        <begin position="1"/>
        <end position="77"/>
    </location>
</feature>
<dbReference type="OrthoDB" id="443915at2759"/>
<feature type="compositionally biased region" description="Polar residues" evidence="1">
    <location>
        <begin position="22"/>
        <end position="38"/>
    </location>
</feature>
<evidence type="ECO:0000256" key="1">
    <source>
        <dbReference type="SAM" id="MobiDB-lite"/>
    </source>
</evidence>
<evidence type="ECO:0000313" key="2">
    <source>
        <dbReference type="EMBL" id="GFS61587.1"/>
    </source>
</evidence>
<feature type="compositionally biased region" description="Low complexity" evidence="1">
    <location>
        <begin position="56"/>
        <end position="68"/>
    </location>
</feature>
<comment type="caution">
    <text evidence="2">The sequence shown here is derived from an EMBL/GenBank/DDBJ whole genome shotgun (WGS) entry which is preliminary data.</text>
</comment>
<reference evidence="2" key="1">
    <citation type="submission" date="2020-08" db="EMBL/GenBank/DDBJ databases">
        <title>Multicomponent nature underlies the extraordinary mechanical properties of spider dragline silk.</title>
        <authorList>
            <person name="Kono N."/>
            <person name="Nakamura H."/>
            <person name="Mori M."/>
            <person name="Yoshida Y."/>
            <person name="Ohtoshi R."/>
            <person name="Malay A.D."/>
            <person name="Moran D.A.P."/>
            <person name="Tomita M."/>
            <person name="Numata K."/>
            <person name="Arakawa K."/>
        </authorList>
    </citation>
    <scope>NUCLEOTIDE SEQUENCE</scope>
</reference>
<protein>
    <submittedName>
        <fullName evidence="2">Fibronectin type-III domain-containing protein 3A</fullName>
    </submittedName>
</protein>
<sequence length="169" mass="18755">MQLSLENKTEDITPEPSEDTESNSFSNNDNTELKNNCETVEKKENEQVKSEETVFSSGSDSTNENSSSRPGTSNVRVLDEKRLNGVKPLPNNSKFNVLGNSLPLAPETWTVTSDSQIWLECCQNSFRACGGNGKFPNLILKNRESYCSPQSPFLCKGHPVPKVIVMPIR</sequence>
<dbReference type="EMBL" id="BMAV01027701">
    <property type="protein sequence ID" value="GFS61587.1"/>
    <property type="molecule type" value="Genomic_DNA"/>
</dbReference>
<feature type="compositionally biased region" description="Acidic residues" evidence="1">
    <location>
        <begin position="12"/>
        <end position="21"/>
    </location>
</feature>
<feature type="compositionally biased region" description="Basic and acidic residues" evidence="1">
    <location>
        <begin position="39"/>
        <end position="52"/>
    </location>
</feature>
<evidence type="ECO:0000313" key="3">
    <source>
        <dbReference type="Proteomes" id="UP000886998"/>
    </source>
</evidence>
<accession>A0A8X6IWS7</accession>
<organism evidence="2 3">
    <name type="scientific">Trichonephila inaurata madagascariensis</name>
    <dbReference type="NCBI Taxonomy" id="2747483"/>
    <lineage>
        <taxon>Eukaryota</taxon>
        <taxon>Metazoa</taxon>
        <taxon>Ecdysozoa</taxon>
        <taxon>Arthropoda</taxon>
        <taxon>Chelicerata</taxon>
        <taxon>Arachnida</taxon>
        <taxon>Araneae</taxon>
        <taxon>Araneomorphae</taxon>
        <taxon>Entelegynae</taxon>
        <taxon>Araneoidea</taxon>
        <taxon>Nephilidae</taxon>
        <taxon>Trichonephila</taxon>
        <taxon>Trichonephila inaurata</taxon>
    </lineage>
</organism>
<name>A0A8X6IWS7_9ARAC</name>
<proteinExistence type="predicted"/>
<keyword evidence="3" id="KW-1185">Reference proteome</keyword>